<dbReference type="Gene3D" id="3.30.70.270">
    <property type="match status" value="2"/>
</dbReference>
<dbReference type="Gene3D" id="3.20.20.450">
    <property type="entry name" value="EAL domain"/>
    <property type="match status" value="1"/>
</dbReference>
<dbReference type="Pfam" id="PF00990">
    <property type="entry name" value="GGDEF"/>
    <property type="match status" value="2"/>
</dbReference>
<organism evidence="3 4">
    <name type="scientific">Velocimicrobium porci</name>
    <dbReference type="NCBI Taxonomy" id="2606634"/>
    <lineage>
        <taxon>Bacteria</taxon>
        <taxon>Bacillati</taxon>
        <taxon>Bacillota</taxon>
        <taxon>Clostridia</taxon>
        <taxon>Lachnospirales</taxon>
        <taxon>Lachnospiraceae</taxon>
        <taxon>Velocimicrobium</taxon>
    </lineage>
</organism>
<dbReference type="SUPFAM" id="SSF55073">
    <property type="entry name" value="Nucleotide cyclase"/>
    <property type="match status" value="2"/>
</dbReference>
<dbReference type="SUPFAM" id="SSF141868">
    <property type="entry name" value="EAL domain-like"/>
    <property type="match status" value="1"/>
</dbReference>
<proteinExistence type="predicted"/>
<dbReference type="AlphaFoldDB" id="A0A6L5Y062"/>
<dbReference type="InterPro" id="IPR035919">
    <property type="entry name" value="EAL_sf"/>
</dbReference>
<feature type="domain" description="EAL" evidence="1">
    <location>
        <begin position="648"/>
        <end position="902"/>
    </location>
</feature>
<keyword evidence="4" id="KW-1185">Reference proteome</keyword>
<dbReference type="InterPro" id="IPR052155">
    <property type="entry name" value="Biofilm_reg_signaling"/>
</dbReference>
<dbReference type="PROSITE" id="PS50883">
    <property type="entry name" value="EAL"/>
    <property type="match status" value="1"/>
</dbReference>
<dbReference type="InterPro" id="IPR043128">
    <property type="entry name" value="Rev_trsase/Diguanyl_cyclase"/>
</dbReference>
<name>A0A6L5Y062_9FIRM</name>
<comment type="caution">
    <text evidence="3">The sequence shown here is derived from an EMBL/GenBank/DDBJ whole genome shotgun (WGS) entry which is preliminary data.</text>
</comment>
<dbReference type="NCBIfam" id="TIGR00254">
    <property type="entry name" value="GGDEF"/>
    <property type="match status" value="2"/>
</dbReference>
<feature type="domain" description="GGDEF" evidence="2">
    <location>
        <begin position="507"/>
        <end position="639"/>
    </location>
</feature>
<dbReference type="InterPro" id="IPR000160">
    <property type="entry name" value="GGDEF_dom"/>
</dbReference>
<dbReference type="CDD" id="cd01949">
    <property type="entry name" value="GGDEF"/>
    <property type="match status" value="2"/>
</dbReference>
<evidence type="ECO:0000313" key="3">
    <source>
        <dbReference type="EMBL" id="MSS64445.1"/>
    </source>
</evidence>
<evidence type="ECO:0000259" key="2">
    <source>
        <dbReference type="PROSITE" id="PS50887"/>
    </source>
</evidence>
<dbReference type="InterPro" id="IPR001633">
    <property type="entry name" value="EAL_dom"/>
</dbReference>
<evidence type="ECO:0000313" key="4">
    <source>
        <dbReference type="Proteomes" id="UP000482209"/>
    </source>
</evidence>
<accession>A0A6L5Y062</accession>
<dbReference type="SMART" id="SM00267">
    <property type="entry name" value="GGDEF"/>
    <property type="match status" value="2"/>
</dbReference>
<protein>
    <submittedName>
        <fullName evidence="3">Bifunctional diguanylate cyclase/phosphodiesterase</fullName>
    </submittedName>
</protein>
<dbReference type="InterPro" id="IPR029787">
    <property type="entry name" value="Nucleotide_cyclase"/>
</dbReference>
<dbReference type="CDD" id="cd01948">
    <property type="entry name" value="EAL"/>
    <property type="match status" value="1"/>
</dbReference>
<feature type="domain" description="GGDEF" evidence="2">
    <location>
        <begin position="144"/>
        <end position="276"/>
    </location>
</feature>
<gene>
    <name evidence="3" type="ORF">FYJ58_11245</name>
</gene>
<dbReference type="PROSITE" id="PS50887">
    <property type="entry name" value="GGDEF"/>
    <property type="match status" value="2"/>
</dbReference>
<dbReference type="PANTHER" id="PTHR44757:SF2">
    <property type="entry name" value="BIOFILM ARCHITECTURE MAINTENANCE PROTEIN MBAA"/>
    <property type="match status" value="1"/>
</dbReference>
<dbReference type="PANTHER" id="PTHR44757">
    <property type="entry name" value="DIGUANYLATE CYCLASE DGCP"/>
    <property type="match status" value="1"/>
</dbReference>
<dbReference type="Pfam" id="PF00563">
    <property type="entry name" value="EAL"/>
    <property type="match status" value="1"/>
</dbReference>
<dbReference type="EMBL" id="VUMT01000019">
    <property type="protein sequence ID" value="MSS64445.1"/>
    <property type="molecule type" value="Genomic_DNA"/>
</dbReference>
<reference evidence="3 4" key="1">
    <citation type="submission" date="2019-08" db="EMBL/GenBank/DDBJ databases">
        <title>In-depth cultivation of the pig gut microbiome towards novel bacterial diversity and tailored functional studies.</title>
        <authorList>
            <person name="Wylensek D."/>
            <person name="Hitch T.C.A."/>
            <person name="Clavel T."/>
        </authorList>
    </citation>
    <scope>NUCLEOTIDE SEQUENCE [LARGE SCALE GENOMIC DNA]</scope>
    <source>
        <strain evidence="3 4">WCA-693-APC-MOT-I</strain>
    </source>
</reference>
<sequence length="902" mass="105041">MEETNRWCFFEYDIERDIIIFSENEFLGGLSGLVITDCKERLAEQIGMDKREFHKLYRFLRSQQEIYEFSLKEKETWYRAKASVVGERQGDYKKIGCITNITKEKEEKEILRKKEKLDTLTGFYNSRNAWRKINHYLEHEGKEKQHVMFLIDIDKMKKINEELGYLFGDTILVNIAESIRKIMQPGDIAGRVGGDDFVLLLTNVDKKEAEFRIEKLKDSLRQIYTGEKIEYAISCSIGGAIYPEHGENYKELFHCADIALFCAKKKGIDLLEWYQNSLRDQLPDKHRKSYNFFSTKVDTDRERYVASQEITNFAFDIMSTTKDVYSAIHLLLEKIGKEYGAQCVGIYEKSRGETSLKLTYAWKEKKEYEQDIACKIPYKDLDEISLCYDENGIYIATDVTKIENGLRVFVTSDKITSMLQCAFLEEGEFRGCVSLVYFNEKHTWNCDEKDSFIKVTKIIAFYLLKLRVSERIQERLEHMKNYDPLTGISTLYKFKKDAKRLLHYNQKKYALIYADITNFKYVNDTYGYRIGDRILYDLALMANRELTPESLLARVSADNFVCLVPFNDERKLTDRVKEFSHRFSQMQKKKNIIFNLVLISGICVLETGYEDISTAIDNANIARKYIKESSNTACQFYNESMTQKIRKEVEITNCMEEALQNGEFVVYLQPKIGLKNDSLAGAEALIRWKRGEDKLIPPNEFIPLFEKNGFILQLDFYVYEEICKKLRFWIDHGIEVVPISVNVSRVHLNDEAFVEKLLNLVNKYHISPGLIELELTESIFLDNTEVALSIMSDLKGHGFSVSIDDFGAGYSSLNLLKDMSSDVIKLDKEFFSHGEMQKEEQIIVSNIIHMAKQLNMKVLSEGIETKMQCEFLKKISCDMVQGYFYAKPMPIPEFEKCLMLSQ</sequence>
<dbReference type="SMART" id="SM00052">
    <property type="entry name" value="EAL"/>
    <property type="match status" value="1"/>
</dbReference>
<dbReference type="Proteomes" id="UP000482209">
    <property type="component" value="Unassembled WGS sequence"/>
</dbReference>
<evidence type="ECO:0000259" key="1">
    <source>
        <dbReference type="PROSITE" id="PS50883"/>
    </source>
</evidence>
<dbReference type="RefSeq" id="WP_154519836.1">
    <property type="nucleotide sequence ID" value="NZ_VUMT01000019.1"/>
</dbReference>